<evidence type="ECO:0000313" key="7">
    <source>
        <dbReference type="EMBL" id="MBA9027536.1"/>
    </source>
</evidence>
<protein>
    <recommendedName>
        <fullName evidence="5">Methyltransferase</fullName>
        <ecNumber evidence="5">2.1.1.-</ecNumber>
    </recommendedName>
</protein>
<dbReference type="GO" id="GO:0009007">
    <property type="term" value="F:site-specific DNA-methyltransferase (adenine-specific) activity"/>
    <property type="evidence" value="ECO:0007669"/>
    <property type="project" value="UniProtKB-EC"/>
</dbReference>
<evidence type="ECO:0000313" key="8">
    <source>
        <dbReference type="Proteomes" id="UP000626697"/>
    </source>
</evidence>
<dbReference type="SUPFAM" id="SSF53335">
    <property type="entry name" value="S-adenosyl-L-methionine-dependent methyltransferases"/>
    <property type="match status" value="1"/>
</dbReference>
<keyword evidence="4" id="KW-0680">Restriction system</keyword>
<dbReference type="InterPro" id="IPR002941">
    <property type="entry name" value="DNA_methylase_N4/N6"/>
</dbReference>
<dbReference type="InterPro" id="IPR002052">
    <property type="entry name" value="DNA_methylase_N6_adenine_CS"/>
</dbReference>
<reference evidence="7 8" key="1">
    <citation type="submission" date="2020-08" db="EMBL/GenBank/DDBJ databases">
        <title>Genomic Encyclopedia of Type Strains, Phase IV (KMG-IV): sequencing the most valuable type-strain genomes for metagenomic binning, comparative biology and taxonomic classification.</title>
        <authorList>
            <person name="Goeker M."/>
        </authorList>
    </citation>
    <scope>NUCLEOTIDE SEQUENCE [LARGE SCALE GENOMIC DNA]</scope>
    <source>
        <strain evidence="7 8">DSM 105481</strain>
    </source>
</reference>
<evidence type="ECO:0000259" key="6">
    <source>
        <dbReference type="Pfam" id="PF01555"/>
    </source>
</evidence>
<gene>
    <name evidence="7" type="ORF">HNP81_002826</name>
</gene>
<comment type="similarity">
    <text evidence="1 5">Belongs to the N(4)/N(6)-methyltransferase family.</text>
</comment>
<dbReference type="InterPro" id="IPR029063">
    <property type="entry name" value="SAM-dependent_MTases_sf"/>
</dbReference>
<evidence type="ECO:0000256" key="5">
    <source>
        <dbReference type="RuleBase" id="RU362026"/>
    </source>
</evidence>
<evidence type="ECO:0000256" key="2">
    <source>
        <dbReference type="ARBA" id="ARBA00022603"/>
    </source>
</evidence>
<dbReference type="RefSeq" id="WP_182502985.1">
    <property type="nucleotide sequence ID" value="NZ_JACJHX010000008.1"/>
</dbReference>
<evidence type="ECO:0000256" key="1">
    <source>
        <dbReference type="ARBA" id="ARBA00006594"/>
    </source>
</evidence>
<dbReference type="PROSITE" id="PS00092">
    <property type="entry name" value="N6_MTASE"/>
    <property type="match status" value="1"/>
</dbReference>
<dbReference type="InterPro" id="IPR001091">
    <property type="entry name" value="RM_Methyltransferase"/>
</dbReference>
<dbReference type="Gene3D" id="3.40.50.150">
    <property type="entry name" value="Vaccinia Virus protein VP39"/>
    <property type="match status" value="1"/>
</dbReference>
<keyword evidence="2 7" id="KW-0489">Methyltransferase</keyword>
<accession>A0ABR6CRI7</accession>
<dbReference type="EMBL" id="JACJHX010000008">
    <property type="protein sequence ID" value="MBA9027536.1"/>
    <property type="molecule type" value="Genomic_DNA"/>
</dbReference>
<keyword evidence="8" id="KW-1185">Reference proteome</keyword>
<dbReference type="EC" id="2.1.1.-" evidence="5"/>
<proteinExistence type="inferred from homology"/>
<keyword evidence="3 7" id="KW-0808">Transferase</keyword>
<dbReference type="GO" id="GO:0032259">
    <property type="term" value="P:methylation"/>
    <property type="evidence" value="ECO:0007669"/>
    <property type="project" value="UniProtKB-KW"/>
</dbReference>
<comment type="caution">
    <text evidence="7">The sequence shown here is derived from an EMBL/GenBank/DDBJ whole genome shotgun (WGS) entry which is preliminary data.</text>
</comment>
<feature type="domain" description="DNA methylase N-4/N-6" evidence="6">
    <location>
        <begin position="7"/>
        <end position="280"/>
    </location>
</feature>
<evidence type="ECO:0000256" key="3">
    <source>
        <dbReference type="ARBA" id="ARBA00022679"/>
    </source>
</evidence>
<dbReference type="Pfam" id="PF01555">
    <property type="entry name" value="N6_N4_Mtase"/>
    <property type="match status" value="1"/>
</dbReference>
<name>A0ABR6CRI7_9BACI</name>
<evidence type="ECO:0000256" key="4">
    <source>
        <dbReference type="ARBA" id="ARBA00022747"/>
    </source>
</evidence>
<dbReference type="Proteomes" id="UP000626697">
    <property type="component" value="Unassembled WGS sequence"/>
</dbReference>
<dbReference type="PRINTS" id="PR00508">
    <property type="entry name" value="S21N4MTFRASE"/>
</dbReference>
<organism evidence="7 8">
    <name type="scientific">Peribacillus huizhouensis</name>
    <dbReference type="NCBI Taxonomy" id="1501239"/>
    <lineage>
        <taxon>Bacteria</taxon>
        <taxon>Bacillati</taxon>
        <taxon>Bacillota</taxon>
        <taxon>Bacilli</taxon>
        <taxon>Bacillales</taxon>
        <taxon>Bacillaceae</taxon>
        <taxon>Peribacillus</taxon>
    </lineage>
</organism>
<sequence>MIPDKSVNLIVIDPPYNIGIKGASWDKYSKEEYLKFMSGVFTECHRVLKDNGSFYWFHNDMQQIAQLMTWLDENSSFVFNSFVTWDKGDWRALSWKNPSDESNLRSWFNTCEYLFYYSKPEEIDDIKQYLISEKKKSGLTLLEINQLFGIQISDGIAKRYFGNSQWELPTREKYEIMQTTGYWKKPYDELKSAFDNARAVHHVDPNHNNVWRYKTENSGKYHACQKPLTVIERIIKSSSNESDIVLDCFMGSGTTAVAATRLSRKFIGFERESEYVQIANQRLEAIIDSQADRKLTE</sequence>